<protein>
    <submittedName>
        <fullName evidence="1">Uncharacterized protein</fullName>
    </submittedName>
</protein>
<evidence type="ECO:0000313" key="1">
    <source>
        <dbReference type="EMBL" id="VAW84685.1"/>
    </source>
</evidence>
<dbReference type="AlphaFoldDB" id="A0A3B0YUP9"/>
<dbReference type="EMBL" id="UOFP01000064">
    <property type="protein sequence ID" value="VAW84685.1"/>
    <property type="molecule type" value="Genomic_DNA"/>
</dbReference>
<organism evidence="1">
    <name type="scientific">hydrothermal vent metagenome</name>
    <dbReference type="NCBI Taxonomy" id="652676"/>
    <lineage>
        <taxon>unclassified sequences</taxon>
        <taxon>metagenomes</taxon>
        <taxon>ecological metagenomes</taxon>
    </lineage>
</organism>
<name>A0A3B0YUP9_9ZZZZ</name>
<reference evidence="1" key="1">
    <citation type="submission" date="2018-06" db="EMBL/GenBank/DDBJ databases">
        <authorList>
            <person name="Zhirakovskaya E."/>
        </authorList>
    </citation>
    <scope>NUCLEOTIDE SEQUENCE</scope>
</reference>
<proteinExistence type="predicted"/>
<sequence>MTPHCLTTCFPRLPMMILALLALALQGCGDGVRILPSDADPSGYYNRDGHADVDDGASGTRKIENLQALVNGDRIMMMSTAEGLLYDGTITSINGDDFTADFTIYTDGDNPIDAKASGTITTGSLITGTLTGNGVGSGIFTLQYASTNDDMADISRIENVVGVNETWQALIGGAIIEQEFVVNNEGVITHDTISGGGIFSNCDLNGKITPISRSSLYNVNVRLMDCSSGGGGANGTYTGLATSRTDSSQDDVLLFAVANGRYSPNADFQ</sequence>
<gene>
    <name evidence="1" type="ORF">MNBD_GAMMA18-1218</name>
</gene>
<accession>A0A3B0YUP9</accession>